<comment type="caution">
    <text evidence="2">The sequence shown here is derived from an EMBL/GenBank/DDBJ whole genome shotgun (WGS) entry which is preliminary data.</text>
</comment>
<dbReference type="Gene3D" id="3.40.50.11440">
    <property type="match status" value="1"/>
</dbReference>
<organism evidence="2 3">
    <name type="scientific">Paenibacillus cremeus</name>
    <dbReference type="NCBI Taxonomy" id="2163881"/>
    <lineage>
        <taxon>Bacteria</taxon>
        <taxon>Bacillati</taxon>
        <taxon>Bacillota</taxon>
        <taxon>Bacilli</taxon>
        <taxon>Bacillales</taxon>
        <taxon>Paenibacillaceae</taxon>
        <taxon>Paenibacillus</taxon>
    </lineage>
</organism>
<dbReference type="RefSeq" id="WP_144848718.1">
    <property type="nucleotide sequence ID" value="NZ_VNJI01000019.1"/>
</dbReference>
<dbReference type="EMBL" id="VNJI01000019">
    <property type="protein sequence ID" value="TVY08889.1"/>
    <property type="molecule type" value="Genomic_DNA"/>
</dbReference>
<dbReference type="Proteomes" id="UP000317036">
    <property type="component" value="Unassembled WGS sequence"/>
</dbReference>
<dbReference type="Pfam" id="PF09861">
    <property type="entry name" value="Lar_N"/>
    <property type="match status" value="1"/>
</dbReference>
<gene>
    <name evidence="2" type="ORF">FPZ49_16600</name>
</gene>
<dbReference type="AlphaFoldDB" id="A0A559K9U7"/>
<dbReference type="OrthoDB" id="9788398at2"/>
<sequence>MTTGNIPKMIKIRQHFQGPHIENIEAAVFEQLDKAGIRQRLAPGARVAITAGSRGIANIALIIRSAVRALKETGAQPFIVPAMGSHGGATAEGQIEVLHSLGVTESYCEAPILSSMEVVQIGETDEGIPVYTDRYAHEADAVLLVGRVKLHTDFKSPIQIESGLMKMAAIGLGKHKQALQIHSFGVKGIRDMMPKVAEVVLSQGNVLCGLAIVENAFEQTAYLEAIPTDRIAQREKELLQLSAELFPKLPFEELDILVVDEIGKNHSGTGMDTNIIGRLRILGEEELASPRVKYVIACDLSEESHGNALGIGLADLTTQRLFDKIDFQKMNENVITSSFLTRAAIPIVLQNDREAMEVALRCNWGTAAREARVVRIHSTLHLEYMYVSESLLPELSALPNVEIVGELQEVSFDERGNFASTL</sequence>
<proteinExistence type="predicted"/>
<keyword evidence="3" id="KW-1185">Reference proteome</keyword>
<reference evidence="2 3" key="1">
    <citation type="submission" date="2019-07" db="EMBL/GenBank/DDBJ databases">
        <authorList>
            <person name="Kim J."/>
        </authorList>
    </citation>
    <scope>NUCLEOTIDE SEQUENCE [LARGE SCALE GENOMIC DNA]</scope>
    <source>
        <strain evidence="2 3">JC52</strain>
    </source>
</reference>
<feature type="domain" description="LarA-like N-terminal" evidence="1">
    <location>
        <begin position="22"/>
        <end position="152"/>
    </location>
</feature>
<protein>
    <submittedName>
        <fullName evidence="2">DUF2088 domain-containing protein</fullName>
    </submittedName>
</protein>
<dbReference type="InterPro" id="IPR018657">
    <property type="entry name" value="LarA-like_N"/>
</dbReference>
<accession>A0A559K9U7</accession>
<evidence type="ECO:0000259" key="1">
    <source>
        <dbReference type="Pfam" id="PF09861"/>
    </source>
</evidence>
<evidence type="ECO:0000313" key="3">
    <source>
        <dbReference type="Proteomes" id="UP000317036"/>
    </source>
</evidence>
<dbReference type="GO" id="GO:0050043">
    <property type="term" value="F:lactate racemase activity"/>
    <property type="evidence" value="ECO:0007669"/>
    <property type="project" value="InterPro"/>
</dbReference>
<name>A0A559K9U7_9BACL</name>
<evidence type="ECO:0000313" key="2">
    <source>
        <dbReference type="EMBL" id="TVY08889.1"/>
    </source>
</evidence>